<dbReference type="GO" id="GO:0000160">
    <property type="term" value="P:phosphorelay signal transduction system"/>
    <property type="evidence" value="ECO:0007669"/>
    <property type="project" value="InterPro"/>
</dbReference>
<evidence type="ECO:0000313" key="4">
    <source>
        <dbReference type="EMBL" id="NYG97830.1"/>
    </source>
</evidence>
<organism evidence="4 5">
    <name type="scientific">Schumannella luteola</name>
    <dbReference type="NCBI Taxonomy" id="472059"/>
    <lineage>
        <taxon>Bacteria</taxon>
        <taxon>Bacillati</taxon>
        <taxon>Actinomycetota</taxon>
        <taxon>Actinomycetes</taxon>
        <taxon>Micrococcales</taxon>
        <taxon>Microbacteriaceae</taxon>
        <taxon>Schumannella</taxon>
    </lineage>
</organism>
<dbReference type="Gene3D" id="1.10.10.10">
    <property type="entry name" value="Winged helix-like DNA-binding domain superfamily/Winged helix DNA-binding domain"/>
    <property type="match status" value="1"/>
</dbReference>
<dbReference type="GO" id="GO:0006355">
    <property type="term" value="P:regulation of DNA-templated transcription"/>
    <property type="evidence" value="ECO:0007669"/>
    <property type="project" value="InterPro"/>
</dbReference>
<proteinExistence type="predicted"/>
<dbReference type="AlphaFoldDB" id="A0A852Y8X4"/>
<accession>A0A852Y8X4</accession>
<dbReference type="PANTHER" id="PTHR47691">
    <property type="entry name" value="REGULATOR-RELATED"/>
    <property type="match status" value="1"/>
</dbReference>
<evidence type="ECO:0000256" key="1">
    <source>
        <dbReference type="ARBA" id="ARBA00023125"/>
    </source>
</evidence>
<comment type="caution">
    <text evidence="4">The sequence shown here is derived from an EMBL/GenBank/DDBJ whole genome shotgun (WGS) entry which is preliminary data.</text>
</comment>
<protein>
    <submittedName>
        <fullName evidence="4">Putative ATPase</fullName>
    </submittedName>
</protein>
<dbReference type="SMART" id="SM00862">
    <property type="entry name" value="Trans_reg_C"/>
    <property type="match status" value="1"/>
</dbReference>
<dbReference type="InterPro" id="IPR016032">
    <property type="entry name" value="Sig_transdc_resp-reg_C-effctor"/>
</dbReference>
<feature type="compositionally biased region" description="Low complexity" evidence="2">
    <location>
        <begin position="198"/>
        <end position="217"/>
    </location>
</feature>
<dbReference type="PANTHER" id="PTHR47691:SF3">
    <property type="entry name" value="HTH-TYPE TRANSCRIPTIONAL REGULATOR RV0890C-RELATED"/>
    <property type="match status" value="1"/>
</dbReference>
<dbReference type="GO" id="GO:0003677">
    <property type="term" value="F:DNA binding"/>
    <property type="evidence" value="ECO:0007669"/>
    <property type="project" value="UniProtKB-KW"/>
</dbReference>
<dbReference type="PRINTS" id="PR00364">
    <property type="entry name" value="DISEASERSIST"/>
</dbReference>
<evidence type="ECO:0000259" key="3">
    <source>
        <dbReference type="SMART" id="SM00862"/>
    </source>
</evidence>
<dbReference type="InterPro" id="IPR027417">
    <property type="entry name" value="P-loop_NTPase"/>
</dbReference>
<feature type="domain" description="OmpR/PhoB-type" evidence="3">
    <location>
        <begin position="15"/>
        <end position="87"/>
    </location>
</feature>
<dbReference type="RefSeq" id="WP_179564786.1">
    <property type="nucleotide sequence ID" value="NZ_JACBZY010000001.1"/>
</dbReference>
<keyword evidence="1" id="KW-0238">DNA-binding</keyword>
<dbReference type="GO" id="GO:0016887">
    <property type="term" value="F:ATP hydrolysis activity"/>
    <property type="evidence" value="ECO:0007669"/>
    <property type="project" value="InterPro"/>
</dbReference>
<dbReference type="EMBL" id="JACBZY010000001">
    <property type="protein sequence ID" value="NYG97830.1"/>
    <property type="molecule type" value="Genomic_DNA"/>
</dbReference>
<dbReference type="InterPro" id="IPR049945">
    <property type="entry name" value="AAA_22"/>
</dbReference>
<dbReference type="InterPro" id="IPR001867">
    <property type="entry name" value="OmpR/PhoB-type_DNA-bd"/>
</dbReference>
<evidence type="ECO:0000256" key="2">
    <source>
        <dbReference type="SAM" id="MobiDB-lite"/>
    </source>
</evidence>
<dbReference type="Gene3D" id="3.40.50.300">
    <property type="entry name" value="P-loop containing nucleotide triphosphate hydrolases"/>
    <property type="match status" value="1"/>
</dbReference>
<dbReference type="SUPFAM" id="SSF52540">
    <property type="entry name" value="P-loop containing nucleoside triphosphate hydrolases"/>
    <property type="match status" value="1"/>
</dbReference>
<dbReference type="Pfam" id="PF13401">
    <property type="entry name" value="AAA_22"/>
    <property type="match status" value="1"/>
</dbReference>
<evidence type="ECO:0000313" key="5">
    <source>
        <dbReference type="Proteomes" id="UP000553888"/>
    </source>
</evidence>
<dbReference type="Proteomes" id="UP000553888">
    <property type="component" value="Unassembled WGS sequence"/>
</dbReference>
<sequence length="1085" mass="112670">MKIAVLGGLRIEHAGAAVTVSGSMQLALLFRLAADAGTAVSYRALAEDLWPIDTPENPRGALQSIVSRLRTQLPAASIESTTGGYRLALARADVDALVFQDLVAAAVAAPDPADTVRLASAALALWRGEPWLPTPDFDWFARDLLADRTTALELGGRMPGAIPAGVDAALAPVPPASSGAGVHGDVPERVPARSAGRAPVSDASVPDAAPASAAPAAPRAAAPRAAATPAAAPLPLIPTPLTPLIGRDAELVSVAAQLAANRLVTIVGPGGAGKTRLAIEAARAHTAGSASASAAASASGPGPTALVVELAPVSAPDIWPAILAATGRDLRSAENQPDTTPTRDRVRQALTGRPTLLVLDNTEHLLDVAAEAAITLLSALPELRILVTSREPLGAPGEAFVTLGPLAHPDAARLAGELASDPGRLREFPAIDLFRQRARAARGAELDPAELAVAARVCLHLDGLPLALELAAAKLRTMTVDEVLAGLEDRFALLSGPGRGALPRHQTLRAAIDWSWSLLDDDERRALTLLAVFPAGLAVVDARAAVSGSATDSASAASDALALPAPAVFDALVDKSLVQRARGRFRTLETIREYGLAHLVDEGRERAARDAQAAFALDAAAAHDSLLRGPRILETIAWFDAEHDNLIGALRHLVATEQAEAAVELLGACSWYWMMRDRNAEAAEWMTSVAPLAARVEGELATIVAAAGRVIEVFLKLGPTEEPDVIAALLGALGPAAELRPHAGQSPVVQVVASFILMLSRIEPGSEWRTELRGIDGDELGLDPWPTALLLVVDASLAHNRGDVDQLGRVTERALGMLSEIGDLWSIAVAQQMRAEWLALVGRLDEALEVTDASTENLRRITSEADLAQQQDLAVRILARQGRLDEARVRAEQVLDETLAGGVRRAITQAAASATIAAAQQGDAVAAAAFAAHLDDESDETLAPFAQLAAAKSVARTHLTLLQGDVAAADDHARAALRSALDSRDLPVIAQTAVAVARVCLARGDAELASRLLLAADAARGIPDELDPWVREVRAALRERGLEPPAGALADPADPAAASAAAVDPAALRAAAARELTCLPELLAP</sequence>
<gene>
    <name evidence="4" type="ORF">BJ979_000456</name>
</gene>
<name>A0A852Y8X4_9MICO</name>
<feature type="region of interest" description="Disordered" evidence="2">
    <location>
        <begin position="176"/>
        <end position="217"/>
    </location>
</feature>
<keyword evidence="5" id="KW-1185">Reference proteome</keyword>
<dbReference type="InterPro" id="IPR036388">
    <property type="entry name" value="WH-like_DNA-bd_sf"/>
</dbReference>
<dbReference type="SUPFAM" id="SSF46894">
    <property type="entry name" value="C-terminal effector domain of the bipartite response regulators"/>
    <property type="match status" value="1"/>
</dbReference>
<reference evidence="4 5" key="1">
    <citation type="submission" date="2020-07" db="EMBL/GenBank/DDBJ databases">
        <title>Sequencing the genomes of 1000 actinobacteria strains.</title>
        <authorList>
            <person name="Klenk H.-P."/>
        </authorList>
    </citation>
    <scope>NUCLEOTIDE SEQUENCE [LARGE SCALE GENOMIC DNA]</scope>
    <source>
        <strain evidence="4 5">DSM 23141</strain>
    </source>
</reference>